<feature type="domain" description="STAS" evidence="1">
    <location>
        <begin position="63"/>
        <end position="176"/>
    </location>
</feature>
<accession>U7D2I5</accession>
<organism evidence="2 3">
    <name type="scientific">Chitinivibrio alkaliphilus ACht1</name>
    <dbReference type="NCBI Taxonomy" id="1313304"/>
    <lineage>
        <taxon>Bacteria</taxon>
        <taxon>Pseudomonadati</taxon>
        <taxon>Fibrobacterota</taxon>
        <taxon>Chitinivibrionia</taxon>
        <taxon>Chitinivibrionales</taxon>
        <taxon>Chitinivibrionaceae</taxon>
        <taxon>Chitinivibrio</taxon>
    </lineage>
</organism>
<dbReference type="Gene3D" id="3.30.750.24">
    <property type="entry name" value="STAS domain"/>
    <property type="match status" value="1"/>
</dbReference>
<reference evidence="2 3" key="1">
    <citation type="journal article" date="2013" name="Environ. Microbiol.">
        <title>Genome analysis of Chitinivibrio alkaliphilus gen. nov., sp. nov., a novel extremely haloalkaliphilic anaerobic chitinolytic bacterium from the candidate phylum Termite Group 3.</title>
        <authorList>
            <person name="Sorokin D.Y."/>
            <person name="Gumerov V.M."/>
            <person name="Rakitin A.L."/>
            <person name="Beletsky A.V."/>
            <person name="Damste J.S."/>
            <person name="Muyzer G."/>
            <person name="Mardanov A.V."/>
            <person name="Ravin N.V."/>
        </authorList>
    </citation>
    <scope>NUCLEOTIDE SEQUENCE [LARGE SCALE GENOMIC DNA]</scope>
    <source>
        <strain evidence="2 3">ACht1</strain>
    </source>
</reference>
<dbReference type="InterPro" id="IPR002645">
    <property type="entry name" value="STAS_dom"/>
</dbReference>
<evidence type="ECO:0000313" key="2">
    <source>
        <dbReference type="EMBL" id="ERP30714.1"/>
    </source>
</evidence>
<sequence length="180" mass="20567">MNIYHRIYKLHQKNISPQQIAATTNMPLKSVKSIIRKLSLDPTEKDPKKEKRAETEEELTPYLDSHITRQHTHVTIDFSGFFTKEFIPQLLKTIDQLTKRSGTPQIVLKVTDIYEADAETLTALKRIAKGLRKSGRNIILFSPSDRIEKQIEAAHVEDTITIIGTKAAFDKYIYTLSSKA</sequence>
<comment type="caution">
    <text evidence="2">The sequence shown here is derived from an EMBL/GenBank/DDBJ whole genome shotgun (WGS) entry which is preliminary data.</text>
</comment>
<protein>
    <recommendedName>
        <fullName evidence="1">STAS domain-containing protein</fullName>
    </recommendedName>
</protein>
<evidence type="ECO:0000259" key="1">
    <source>
        <dbReference type="PROSITE" id="PS50801"/>
    </source>
</evidence>
<dbReference type="AlphaFoldDB" id="U7D2I5"/>
<dbReference type="EMBL" id="ASJR01000038">
    <property type="protein sequence ID" value="ERP30714.1"/>
    <property type="molecule type" value="Genomic_DNA"/>
</dbReference>
<dbReference type="Pfam" id="PF01740">
    <property type="entry name" value="STAS"/>
    <property type="match status" value="1"/>
</dbReference>
<dbReference type="SUPFAM" id="SSF52091">
    <property type="entry name" value="SpoIIaa-like"/>
    <property type="match status" value="1"/>
</dbReference>
<dbReference type="PROSITE" id="PS50801">
    <property type="entry name" value="STAS"/>
    <property type="match status" value="1"/>
</dbReference>
<name>U7D2I5_9BACT</name>
<dbReference type="RefSeq" id="WP_022637794.1">
    <property type="nucleotide sequence ID" value="NZ_ASJR01000038.1"/>
</dbReference>
<dbReference type="InterPro" id="IPR036513">
    <property type="entry name" value="STAS_dom_sf"/>
</dbReference>
<gene>
    <name evidence="2" type="ORF">CALK_2457</name>
</gene>
<proteinExistence type="predicted"/>
<dbReference type="Proteomes" id="UP000017148">
    <property type="component" value="Unassembled WGS sequence"/>
</dbReference>
<evidence type="ECO:0000313" key="3">
    <source>
        <dbReference type="Proteomes" id="UP000017148"/>
    </source>
</evidence>
<keyword evidence="3" id="KW-1185">Reference proteome</keyword>